<name>A0AAV7WDD9_PLEWA</name>
<feature type="compositionally biased region" description="Basic residues" evidence="1">
    <location>
        <begin position="130"/>
        <end position="152"/>
    </location>
</feature>
<feature type="region of interest" description="Disordered" evidence="1">
    <location>
        <begin position="79"/>
        <end position="152"/>
    </location>
</feature>
<accession>A0AAV7WDD9</accession>
<evidence type="ECO:0000313" key="2">
    <source>
        <dbReference type="EMBL" id="KAJ1211363.1"/>
    </source>
</evidence>
<feature type="compositionally biased region" description="Basic and acidic residues" evidence="1">
    <location>
        <begin position="201"/>
        <end position="210"/>
    </location>
</feature>
<feature type="compositionally biased region" description="Basic residues" evidence="1">
    <location>
        <begin position="252"/>
        <end position="274"/>
    </location>
</feature>
<evidence type="ECO:0000313" key="3">
    <source>
        <dbReference type="Proteomes" id="UP001066276"/>
    </source>
</evidence>
<feature type="compositionally biased region" description="Polar residues" evidence="1">
    <location>
        <begin position="214"/>
        <end position="232"/>
    </location>
</feature>
<feature type="compositionally biased region" description="Polar residues" evidence="1">
    <location>
        <begin position="351"/>
        <end position="360"/>
    </location>
</feature>
<feature type="region of interest" description="Disordered" evidence="1">
    <location>
        <begin position="1"/>
        <end position="37"/>
    </location>
</feature>
<keyword evidence="3" id="KW-1185">Reference proteome</keyword>
<feature type="compositionally biased region" description="Polar residues" evidence="1">
    <location>
        <begin position="92"/>
        <end position="110"/>
    </location>
</feature>
<reference evidence="2" key="1">
    <citation type="journal article" date="2022" name="bioRxiv">
        <title>Sequencing and chromosome-scale assembly of the giantPleurodeles waltlgenome.</title>
        <authorList>
            <person name="Brown T."/>
            <person name="Elewa A."/>
            <person name="Iarovenko S."/>
            <person name="Subramanian E."/>
            <person name="Araus A.J."/>
            <person name="Petzold A."/>
            <person name="Susuki M."/>
            <person name="Suzuki K.-i.T."/>
            <person name="Hayashi T."/>
            <person name="Toyoda A."/>
            <person name="Oliveira C."/>
            <person name="Osipova E."/>
            <person name="Leigh N.D."/>
            <person name="Simon A."/>
            <person name="Yun M.H."/>
        </authorList>
    </citation>
    <scope>NUCLEOTIDE SEQUENCE</scope>
    <source>
        <strain evidence="2">20211129_DDA</strain>
        <tissue evidence="2">Liver</tissue>
    </source>
</reference>
<feature type="compositionally biased region" description="Basic and acidic residues" evidence="1">
    <location>
        <begin position="79"/>
        <end position="88"/>
    </location>
</feature>
<evidence type="ECO:0000256" key="1">
    <source>
        <dbReference type="SAM" id="MobiDB-lite"/>
    </source>
</evidence>
<gene>
    <name evidence="2" type="ORF">NDU88_006723</name>
</gene>
<organism evidence="2 3">
    <name type="scientific">Pleurodeles waltl</name>
    <name type="common">Iberian ribbed newt</name>
    <dbReference type="NCBI Taxonomy" id="8319"/>
    <lineage>
        <taxon>Eukaryota</taxon>
        <taxon>Metazoa</taxon>
        <taxon>Chordata</taxon>
        <taxon>Craniata</taxon>
        <taxon>Vertebrata</taxon>
        <taxon>Euteleostomi</taxon>
        <taxon>Amphibia</taxon>
        <taxon>Batrachia</taxon>
        <taxon>Caudata</taxon>
        <taxon>Salamandroidea</taxon>
        <taxon>Salamandridae</taxon>
        <taxon>Pleurodelinae</taxon>
        <taxon>Pleurodeles</taxon>
    </lineage>
</organism>
<feature type="region of interest" description="Disordered" evidence="1">
    <location>
        <begin position="348"/>
        <end position="373"/>
    </location>
</feature>
<dbReference type="AlphaFoldDB" id="A0AAV7WDD9"/>
<feature type="region of interest" description="Disordered" evidence="1">
    <location>
        <begin position="201"/>
        <end position="274"/>
    </location>
</feature>
<sequence length="373" mass="40483">MRAPVAKQRDAKAVFPWEGNAAEEPEGREPRRRKEEGQGALRKVFLFKQCIDLPMTAALCLVNGVVALAVFSVKDTKGHIGPRAHKDAWPGGTQQSTEASKGRPTENSPTVPGDPQSPAAAWTVRGSEKRSRKALPRPGRRMAAKRKERKPCRSLDGAWHLEEGEVFLFKQCIDLPMTAALCLVNGVVALAVFSVKDTKGHIGPRAHKDAWPGGTQQSTEASKGRPTENSPTVPGDPQSPAAAWTVRGSEKRSRKALPRPGRRMAAKRKERKPCRSLDGAWHLEEGEGKPCRGLDGTWQLGNRRNLTSGACFKAALSSEDSNVEWGLCASAHTCAPPLLSNVTLRLCSPGRGTQQKSQRGGSPVDARRRGREP</sequence>
<protein>
    <submittedName>
        <fullName evidence="2">Uncharacterized protein</fullName>
    </submittedName>
</protein>
<proteinExistence type="predicted"/>
<comment type="caution">
    <text evidence="2">The sequence shown here is derived from an EMBL/GenBank/DDBJ whole genome shotgun (WGS) entry which is preliminary data.</text>
</comment>
<dbReference type="Proteomes" id="UP001066276">
    <property type="component" value="Chromosome 1_2"/>
</dbReference>
<dbReference type="EMBL" id="JANPWB010000002">
    <property type="protein sequence ID" value="KAJ1211363.1"/>
    <property type="molecule type" value="Genomic_DNA"/>
</dbReference>
<feature type="compositionally biased region" description="Basic and acidic residues" evidence="1">
    <location>
        <begin position="25"/>
        <end position="37"/>
    </location>
</feature>